<evidence type="ECO:0000256" key="2">
    <source>
        <dbReference type="ARBA" id="ARBA00005831"/>
    </source>
</evidence>
<sequence length="94" mass="10780">MMVDLVVFGDEKYDAKAWLNATYWDHLLDNPVDRYLMDLEVKLQLMAKIIAADLDEKSSSALFRVPQAARNLQRVCNDAITSRATMYAILDKLK</sequence>
<keyword evidence="10" id="KW-1185">Reference proteome</keyword>
<evidence type="ECO:0000256" key="4">
    <source>
        <dbReference type="ARBA" id="ARBA00022448"/>
    </source>
</evidence>
<keyword evidence="7" id="KW-0472">Membrane</keyword>
<evidence type="ECO:0000256" key="1">
    <source>
        <dbReference type="ARBA" id="ARBA00004395"/>
    </source>
</evidence>
<reference evidence="9 10" key="1">
    <citation type="submission" date="2024-09" db="EMBL/GenBank/DDBJ databases">
        <title>Chromosome-scale assembly of Riccia fluitans.</title>
        <authorList>
            <person name="Paukszto L."/>
            <person name="Sawicki J."/>
            <person name="Karawczyk K."/>
            <person name="Piernik-Szablinska J."/>
            <person name="Szczecinska M."/>
            <person name="Mazdziarz M."/>
        </authorList>
    </citation>
    <scope>NUCLEOTIDE SEQUENCE [LARGE SCALE GENOMIC DNA]</scope>
    <source>
        <strain evidence="9">Rf_01</strain>
        <tissue evidence="9">Aerial parts of the thallus</tissue>
    </source>
</reference>
<dbReference type="PANTHER" id="PTHR21443">
    <property type="entry name" value="CONSERVED OLIGOMERIC GOLGI COMPLEX COMPONENT 7"/>
    <property type="match status" value="1"/>
</dbReference>
<evidence type="ECO:0000313" key="10">
    <source>
        <dbReference type="Proteomes" id="UP001605036"/>
    </source>
</evidence>
<dbReference type="InterPro" id="IPR019335">
    <property type="entry name" value="COG7"/>
</dbReference>
<evidence type="ECO:0000313" key="9">
    <source>
        <dbReference type="EMBL" id="KAL2651799.1"/>
    </source>
</evidence>
<dbReference type="Pfam" id="PF10191">
    <property type="entry name" value="COG7"/>
    <property type="match status" value="1"/>
</dbReference>
<name>A0ABD1ZNV4_9MARC</name>
<dbReference type="GO" id="GO:0000139">
    <property type="term" value="C:Golgi membrane"/>
    <property type="evidence" value="ECO:0007669"/>
    <property type="project" value="UniProtKB-SubCell"/>
</dbReference>
<organism evidence="9 10">
    <name type="scientific">Riccia fluitans</name>
    <dbReference type="NCBI Taxonomy" id="41844"/>
    <lineage>
        <taxon>Eukaryota</taxon>
        <taxon>Viridiplantae</taxon>
        <taxon>Streptophyta</taxon>
        <taxon>Embryophyta</taxon>
        <taxon>Marchantiophyta</taxon>
        <taxon>Marchantiopsida</taxon>
        <taxon>Marchantiidae</taxon>
        <taxon>Marchantiales</taxon>
        <taxon>Ricciaceae</taxon>
        <taxon>Riccia</taxon>
    </lineage>
</organism>
<protein>
    <recommendedName>
        <fullName evidence="3">Conserved oligomeric Golgi complex subunit 7</fullName>
    </recommendedName>
    <alternativeName>
        <fullName evidence="8">Component of oligomeric Golgi complex 7</fullName>
    </alternativeName>
</protein>
<comment type="similarity">
    <text evidence="2">Belongs to the COG7 family.</text>
</comment>
<comment type="subcellular location">
    <subcellularLocation>
        <location evidence="1">Golgi apparatus membrane</location>
        <topology evidence="1">Peripheral membrane protein</topology>
    </subcellularLocation>
</comment>
<evidence type="ECO:0000256" key="8">
    <source>
        <dbReference type="ARBA" id="ARBA00031345"/>
    </source>
</evidence>
<dbReference type="GO" id="GO:0015031">
    <property type="term" value="P:protein transport"/>
    <property type="evidence" value="ECO:0007669"/>
    <property type="project" value="UniProtKB-KW"/>
</dbReference>
<dbReference type="PANTHER" id="PTHR21443:SF0">
    <property type="entry name" value="CONSERVED OLIGOMERIC GOLGI COMPLEX SUBUNIT 7"/>
    <property type="match status" value="1"/>
</dbReference>
<keyword evidence="4" id="KW-0813">Transport</keyword>
<keyword evidence="6" id="KW-0333">Golgi apparatus</keyword>
<gene>
    <name evidence="9" type="ORF">R1flu_019927</name>
</gene>
<proteinExistence type="inferred from homology"/>
<comment type="caution">
    <text evidence="9">The sequence shown here is derived from an EMBL/GenBank/DDBJ whole genome shotgun (WGS) entry which is preliminary data.</text>
</comment>
<evidence type="ECO:0000256" key="5">
    <source>
        <dbReference type="ARBA" id="ARBA00022927"/>
    </source>
</evidence>
<evidence type="ECO:0000256" key="6">
    <source>
        <dbReference type="ARBA" id="ARBA00023034"/>
    </source>
</evidence>
<dbReference type="EMBL" id="JBHFFA010000001">
    <property type="protein sequence ID" value="KAL2651799.1"/>
    <property type="molecule type" value="Genomic_DNA"/>
</dbReference>
<accession>A0ABD1ZNV4</accession>
<evidence type="ECO:0000256" key="3">
    <source>
        <dbReference type="ARBA" id="ARBA00020984"/>
    </source>
</evidence>
<evidence type="ECO:0000256" key="7">
    <source>
        <dbReference type="ARBA" id="ARBA00023136"/>
    </source>
</evidence>
<dbReference type="AlphaFoldDB" id="A0ABD1ZNV4"/>
<dbReference type="Proteomes" id="UP001605036">
    <property type="component" value="Unassembled WGS sequence"/>
</dbReference>
<keyword evidence="5" id="KW-0653">Protein transport</keyword>